<dbReference type="EMBL" id="JBHLTQ010000005">
    <property type="protein sequence ID" value="MFC0605216.1"/>
    <property type="molecule type" value="Genomic_DNA"/>
</dbReference>
<dbReference type="Proteomes" id="UP001589832">
    <property type="component" value="Unassembled WGS sequence"/>
</dbReference>
<dbReference type="InterPro" id="IPR029058">
    <property type="entry name" value="AB_hydrolase_fold"/>
</dbReference>
<evidence type="ECO:0000313" key="1">
    <source>
        <dbReference type="EMBL" id="MFC0605216.1"/>
    </source>
</evidence>
<dbReference type="GO" id="GO:0016787">
    <property type="term" value="F:hydrolase activity"/>
    <property type="evidence" value="ECO:0007669"/>
    <property type="project" value="UniProtKB-KW"/>
</dbReference>
<gene>
    <name evidence="1" type="ORF">ACFFGA_11665</name>
</gene>
<dbReference type="PANTHER" id="PTHR48098">
    <property type="entry name" value="ENTEROCHELIN ESTERASE-RELATED"/>
    <property type="match status" value="1"/>
</dbReference>
<dbReference type="SUPFAM" id="SSF53474">
    <property type="entry name" value="alpha/beta-Hydrolases"/>
    <property type="match status" value="1"/>
</dbReference>
<sequence length="345" mass="40059">MYSEALNDSISLEITLPKQLKNNTNTEYPIIYLLDKQLQSNYKYNLYTIDYLSTLQWMPEAIIVGITFSWKNRNSWTNPNINGGQADDLIQFIEQELNNELKKKYPISDFNLLIGHSRTAIFSSYALSKSPDFFNGAIANSVSNFDFGDKLQQAQFEDFLNKIPSSSHNYYYYFSVGEESYGDLHESAVDTLNMYLTSKALPDNLEWKYFKHKVAHDLTPGVTVNKALSEIFKNYGRRIDICFDLAKESRNKVPWEEFEDLYSSISSDLGLKIQPSELFFNSIASEYYNDYDNIYGNNNLNFTLEILLKAVEKDPKNFSYYSWIGEIYMTQKKIDKGNQYLNKAI</sequence>
<accession>A0ABV6QCU7</accession>
<proteinExistence type="predicted"/>
<keyword evidence="2" id="KW-1185">Reference proteome</keyword>
<dbReference type="SUPFAM" id="SSF48452">
    <property type="entry name" value="TPR-like"/>
    <property type="match status" value="1"/>
</dbReference>
<protein>
    <submittedName>
        <fullName evidence="1">Alpha/beta hydrolase-fold protein</fullName>
    </submittedName>
</protein>
<dbReference type="Gene3D" id="3.40.50.1820">
    <property type="entry name" value="alpha/beta hydrolase"/>
    <property type="match status" value="1"/>
</dbReference>
<evidence type="ECO:0000313" key="2">
    <source>
        <dbReference type="Proteomes" id="UP001589832"/>
    </source>
</evidence>
<dbReference type="InterPro" id="IPR050583">
    <property type="entry name" value="Mycobacterial_A85_antigen"/>
</dbReference>
<organism evidence="1 2">
    <name type="scientific">Winogradskyella pulchriflava</name>
    <dbReference type="NCBI Taxonomy" id="1110688"/>
    <lineage>
        <taxon>Bacteria</taxon>
        <taxon>Pseudomonadati</taxon>
        <taxon>Bacteroidota</taxon>
        <taxon>Flavobacteriia</taxon>
        <taxon>Flavobacteriales</taxon>
        <taxon>Flavobacteriaceae</taxon>
        <taxon>Winogradskyella</taxon>
    </lineage>
</organism>
<dbReference type="Pfam" id="PF00756">
    <property type="entry name" value="Esterase"/>
    <property type="match status" value="1"/>
</dbReference>
<name>A0ABV6QCU7_9FLAO</name>
<keyword evidence="1" id="KW-0378">Hydrolase</keyword>
<dbReference type="Gene3D" id="1.25.40.10">
    <property type="entry name" value="Tetratricopeptide repeat domain"/>
    <property type="match status" value="1"/>
</dbReference>
<reference evidence="1 2" key="1">
    <citation type="submission" date="2024-09" db="EMBL/GenBank/DDBJ databases">
        <authorList>
            <person name="Sun Q."/>
            <person name="Mori K."/>
        </authorList>
    </citation>
    <scope>NUCLEOTIDE SEQUENCE [LARGE SCALE GENOMIC DNA]</scope>
    <source>
        <strain evidence="1 2">NCAIM B.02481</strain>
    </source>
</reference>
<dbReference type="InterPro" id="IPR000801">
    <property type="entry name" value="Esterase-like"/>
</dbReference>
<comment type="caution">
    <text evidence="1">The sequence shown here is derived from an EMBL/GenBank/DDBJ whole genome shotgun (WGS) entry which is preliminary data.</text>
</comment>
<dbReference type="RefSeq" id="WP_386064174.1">
    <property type="nucleotide sequence ID" value="NZ_JBHLTQ010000005.1"/>
</dbReference>
<dbReference type="InterPro" id="IPR011990">
    <property type="entry name" value="TPR-like_helical_dom_sf"/>
</dbReference>
<dbReference type="PANTHER" id="PTHR48098:SF6">
    <property type="entry name" value="FERRI-BACILLIBACTIN ESTERASE BESA"/>
    <property type="match status" value="1"/>
</dbReference>